<dbReference type="Proteomes" id="UP001293593">
    <property type="component" value="Unassembled WGS sequence"/>
</dbReference>
<keyword evidence="2" id="KW-1133">Transmembrane helix</keyword>
<protein>
    <submittedName>
        <fullName evidence="3">Uncharacterized protein</fullName>
    </submittedName>
</protein>
<organism evidence="3 4">
    <name type="scientific">Acacia crassicarpa</name>
    <name type="common">northern wattle</name>
    <dbReference type="NCBI Taxonomy" id="499986"/>
    <lineage>
        <taxon>Eukaryota</taxon>
        <taxon>Viridiplantae</taxon>
        <taxon>Streptophyta</taxon>
        <taxon>Embryophyta</taxon>
        <taxon>Tracheophyta</taxon>
        <taxon>Spermatophyta</taxon>
        <taxon>Magnoliopsida</taxon>
        <taxon>eudicotyledons</taxon>
        <taxon>Gunneridae</taxon>
        <taxon>Pentapetalae</taxon>
        <taxon>rosids</taxon>
        <taxon>fabids</taxon>
        <taxon>Fabales</taxon>
        <taxon>Fabaceae</taxon>
        <taxon>Caesalpinioideae</taxon>
        <taxon>mimosoid clade</taxon>
        <taxon>Acacieae</taxon>
        <taxon>Acacia</taxon>
    </lineage>
</organism>
<dbReference type="EMBL" id="JAWXYG010000005">
    <property type="protein sequence ID" value="KAK4271861.1"/>
    <property type="molecule type" value="Genomic_DNA"/>
</dbReference>
<keyword evidence="2" id="KW-0812">Transmembrane</keyword>
<evidence type="ECO:0000313" key="4">
    <source>
        <dbReference type="Proteomes" id="UP001293593"/>
    </source>
</evidence>
<feature type="region of interest" description="Disordered" evidence="1">
    <location>
        <begin position="180"/>
        <end position="204"/>
    </location>
</feature>
<name>A0AAE1JN28_9FABA</name>
<evidence type="ECO:0000256" key="1">
    <source>
        <dbReference type="SAM" id="MobiDB-lite"/>
    </source>
</evidence>
<dbReference type="PANTHER" id="PTHR35997:SF6">
    <property type="entry name" value="COTTON FIBER PROTEIN"/>
    <property type="match status" value="1"/>
</dbReference>
<feature type="transmembrane region" description="Helical" evidence="2">
    <location>
        <begin position="30"/>
        <end position="50"/>
    </location>
</feature>
<reference evidence="3" key="1">
    <citation type="submission" date="2023-10" db="EMBL/GenBank/DDBJ databases">
        <title>Chromosome-level genome of the transformable northern wattle, Acacia crassicarpa.</title>
        <authorList>
            <person name="Massaro I."/>
            <person name="Sinha N.R."/>
            <person name="Poethig S."/>
            <person name="Leichty A.R."/>
        </authorList>
    </citation>
    <scope>NUCLEOTIDE SEQUENCE</scope>
    <source>
        <strain evidence="3">Acra3RX</strain>
        <tissue evidence="3">Leaf</tissue>
    </source>
</reference>
<dbReference type="InterPro" id="IPR008480">
    <property type="entry name" value="DUF761_pln"/>
</dbReference>
<keyword evidence="4" id="KW-1185">Reference proteome</keyword>
<sequence length="307" mass="35625">MSKTPYLMGDTMVMKRFKPKDHTRRKANKGFTFMASVFSFFICTSIFYLLNHSPDNLTSLLNNNMFWFFMSNALILILAADYEAFSSHSNKTHQDHYEEYVKHSQASRNYYVTTPSSYGVVPTSKYEQVDEKPCVSVLDDHVPPKQELFQEKMKKKKEITVAEHHEIELVPERVLEIVPQNDTKKSASSSSLSSKKKPVQDDTSDIRACEESTLLYDAGRAVGRRSKSDRYGHVKKRVVIDEGKKRVTRRADTMKVEEARVEEENNNNNEFSSMSNEELNRRVEEFIQRFNRQIRLQAVRNTVVLEA</sequence>
<gene>
    <name evidence="3" type="ORF">QN277_020491</name>
</gene>
<comment type="caution">
    <text evidence="3">The sequence shown here is derived from an EMBL/GenBank/DDBJ whole genome shotgun (WGS) entry which is preliminary data.</text>
</comment>
<evidence type="ECO:0000313" key="3">
    <source>
        <dbReference type="EMBL" id="KAK4271861.1"/>
    </source>
</evidence>
<dbReference type="PANTHER" id="PTHR35997">
    <property type="entry name" value="COTTON FIBER PROTEIN-RELATED"/>
    <property type="match status" value="1"/>
</dbReference>
<keyword evidence="2" id="KW-0472">Membrane</keyword>
<dbReference type="Pfam" id="PF05553">
    <property type="entry name" value="DUF761"/>
    <property type="match status" value="1"/>
</dbReference>
<accession>A0AAE1JN28</accession>
<evidence type="ECO:0000256" key="2">
    <source>
        <dbReference type="SAM" id="Phobius"/>
    </source>
</evidence>
<dbReference type="AlphaFoldDB" id="A0AAE1JN28"/>
<feature type="transmembrane region" description="Helical" evidence="2">
    <location>
        <begin position="65"/>
        <end position="85"/>
    </location>
</feature>
<proteinExistence type="predicted"/>